<sequence>MKRHTAKAISMPIISTHLIEGRSARLSSLCLAATLLLFCANSLASSTPATEAPAPVGAAVSPPGVDPAALKQFVHDYWQQRFKQHAERVNWRDYQWQIEITVPEAIGKLPPCQQPYQAEDSQSKLPIGRQPLRVRCPDSPGWMVTTRSQISVLMPVLVTRTALSPEHYLQASDLAVTQTLLTAHQDDVLIDPAQAIGRQPLRPLRAGQPVRNKMLAAALLVRKGDNVRLTMNDGTMSISMEGTALQNGQRGEIISVKNGTSGKIISASVTGPGQLLIQTESVVEDPDK</sequence>
<gene>
    <name evidence="8" type="ORF">M976_01938</name>
</gene>
<keyword evidence="4" id="KW-0732">Signal</keyword>
<dbReference type="SMART" id="SM00858">
    <property type="entry name" value="SAF"/>
    <property type="match status" value="1"/>
</dbReference>
<comment type="subcellular location">
    <subcellularLocation>
        <location evidence="1">Periplasm</location>
    </subcellularLocation>
</comment>
<comment type="similarity">
    <text evidence="2">Belongs to the FlgA family.</text>
</comment>
<organism evidence="8 9">
    <name type="scientific">Buttiauxella ferragutiae ATCC 51602</name>
    <dbReference type="NCBI Taxonomy" id="1354252"/>
    <lineage>
        <taxon>Bacteria</taxon>
        <taxon>Pseudomonadati</taxon>
        <taxon>Pseudomonadota</taxon>
        <taxon>Gammaproteobacteria</taxon>
        <taxon>Enterobacterales</taxon>
        <taxon>Enterobacteriaceae</taxon>
        <taxon>Buttiauxella</taxon>
    </lineage>
</organism>
<comment type="function">
    <text evidence="6">Involved in the assembly process of the P-ring formation. It may associate with FlgF on the rod constituting a structure essential for the P-ring assembly or may act as a modulator protein for the P-ring assembly.</text>
</comment>
<dbReference type="Proteomes" id="UP000078407">
    <property type="component" value="Unassembled WGS sequence"/>
</dbReference>
<dbReference type="EMBL" id="LXEQ01000033">
    <property type="protein sequence ID" value="OAT28099.1"/>
    <property type="molecule type" value="Genomic_DNA"/>
</dbReference>
<feature type="domain" description="SAF" evidence="7">
    <location>
        <begin position="154"/>
        <end position="216"/>
    </location>
</feature>
<accession>A0ABX2W914</accession>
<evidence type="ECO:0000259" key="7">
    <source>
        <dbReference type="SMART" id="SM00858"/>
    </source>
</evidence>
<evidence type="ECO:0000256" key="1">
    <source>
        <dbReference type="ARBA" id="ARBA00004418"/>
    </source>
</evidence>
<evidence type="ECO:0000256" key="3">
    <source>
        <dbReference type="ARBA" id="ARBA00014754"/>
    </source>
</evidence>
<keyword evidence="8" id="KW-0282">Flagellum</keyword>
<dbReference type="Gene3D" id="2.30.30.760">
    <property type="match status" value="1"/>
</dbReference>
<dbReference type="Pfam" id="PF17656">
    <property type="entry name" value="ChapFlgA_N"/>
    <property type="match status" value="1"/>
</dbReference>
<evidence type="ECO:0000256" key="2">
    <source>
        <dbReference type="ARBA" id="ARBA00010474"/>
    </source>
</evidence>
<dbReference type="InterPro" id="IPR039246">
    <property type="entry name" value="Flagellar_FlgA"/>
</dbReference>
<proteinExistence type="inferred from homology"/>
<dbReference type="Pfam" id="PF13144">
    <property type="entry name" value="ChapFlgA"/>
    <property type="match status" value="1"/>
</dbReference>
<keyword evidence="5" id="KW-0574">Periplasm</keyword>
<dbReference type="InterPro" id="IPR013974">
    <property type="entry name" value="SAF"/>
</dbReference>
<keyword evidence="8" id="KW-0969">Cilium</keyword>
<dbReference type="CDD" id="cd11614">
    <property type="entry name" value="SAF_CpaB_FlgA_like"/>
    <property type="match status" value="1"/>
</dbReference>
<dbReference type="PANTHER" id="PTHR36307:SF1">
    <property type="entry name" value="FLAGELLA BASAL BODY P-RING FORMATION PROTEIN FLGA"/>
    <property type="match status" value="1"/>
</dbReference>
<evidence type="ECO:0000313" key="9">
    <source>
        <dbReference type="Proteomes" id="UP000078407"/>
    </source>
</evidence>
<name>A0ABX2W914_9ENTR</name>
<evidence type="ECO:0000256" key="4">
    <source>
        <dbReference type="ARBA" id="ARBA00022729"/>
    </source>
</evidence>
<dbReference type="PANTHER" id="PTHR36307">
    <property type="entry name" value="FLAGELLA BASAL BODY P-RING FORMATION PROTEIN FLGA"/>
    <property type="match status" value="1"/>
</dbReference>
<keyword evidence="8" id="KW-0966">Cell projection</keyword>
<keyword evidence="9" id="KW-1185">Reference proteome</keyword>
<dbReference type="InterPro" id="IPR017585">
    <property type="entry name" value="SAF_FlgA"/>
</dbReference>
<evidence type="ECO:0000256" key="6">
    <source>
        <dbReference type="ARBA" id="ARBA00025643"/>
    </source>
</evidence>
<dbReference type="InterPro" id="IPR041231">
    <property type="entry name" value="FlgA_N"/>
</dbReference>
<dbReference type="NCBIfam" id="TIGR03170">
    <property type="entry name" value="flgA_cterm"/>
    <property type="match status" value="1"/>
</dbReference>
<reference evidence="8 9" key="1">
    <citation type="submission" date="2016-04" db="EMBL/GenBank/DDBJ databases">
        <title>ATOL: Assembling a taxonomically balanced genome-scale reconstruction of the evolutionary history of the Enterobacteriaceae.</title>
        <authorList>
            <person name="Plunkett G.III."/>
            <person name="Neeno-Eckwall E.C."/>
            <person name="Glasner J.D."/>
            <person name="Perna N.T."/>
        </authorList>
    </citation>
    <scope>NUCLEOTIDE SEQUENCE [LARGE SCALE GENOMIC DNA]</scope>
    <source>
        <strain evidence="8 9">ATCC 51602</strain>
    </source>
</reference>
<evidence type="ECO:0000256" key="5">
    <source>
        <dbReference type="ARBA" id="ARBA00022764"/>
    </source>
</evidence>
<evidence type="ECO:0000313" key="8">
    <source>
        <dbReference type="EMBL" id="OAT28099.1"/>
    </source>
</evidence>
<comment type="caution">
    <text evidence="8">The sequence shown here is derived from an EMBL/GenBank/DDBJ whole genome shotgun (WGS) entry which is preliminary data.</text>
</comment>
<protein>
    <recommendedName>
        <fullName evidence="3">Flagella basal body P-ring formation protein FlgA</fullName>
    </recommendedName>
</protein>
<dbReference type="Gene3D" id="3.90.1210.10">
    <property type="entry name" value="Antifreeze-like/N-acetylneuraminic acid synthase C-terminal domain"/>
    <property type="match status" value="1"/>
</dbReference>